<feature type="domain" description="Transposase-associated" evidence="1">
    <location>
        <begin position="3"/>
        <end position="75"/>
    </location>
</feature>
<sequence>MDKSWMHADRRLKAYEFGVEGFLNFAIENLGNTTHIRCPCVKCENIRLFGVGIIRDHLYFNGIDQIYKIWIWDGESWEWTTNASRNVKEDEQSRFSFVSEELGMDDNDLGNIGFDPFEFANVIGDGDQPLYPGCSKYTKLSTLVKLYNLKEKHGMSDICFIELLILQGDLLIEGNTLPSSMYEAKKTLSALGMSYEKIHACSNDCILYRKDYEDSTNCPTCGISRWKEGMCQRRNLSGCVVKGYKACPICRDDTPSHRLKNGHKICYIRHRKWLPLNHPYRRQRAAFNGKPEYGTPLEPLNGEEVLHMVEDINYIWGSKNGESVGENDGDKVCWKKK</sequence>
<gene>
    <name evidence="2" type="ORF">L3X38_033105</name>
</gene>
<comment type="caution">
    <text evidence="2">The sequence shown here is derived from an EMBL/GenBank/DDBJ whole genome shotgun (WGS) entry which is preliminary data.</text>
</comment>
<dbReference type="Pfam" id="PF13963">
    <property type="entry name" value="Transpos_assoc"/>
    <property type="match status" value="1"/>
</dbReference>
<dbReference type="Pfam" id="PF02992">
    <property type="entry name" value="Transposase_21"/>
    <property type="match status" value="1"/>
</dbReference>
<dbReference type="InterPro" id="IPR004242">
    <property type="entry name" value="Transposase_21"/>
</dbReference>
<proteinExistence type="predicted"/>
<keyword evidence="3" id="KW-1185">Reference proteome</keyword>
<organism evidence="2 3">
    <name type="scientific">Prunus dulcis</name>
    <name type="common">Almond</name>
    <name type="synonym">Amygdalus dulcis</name>
    <dbReference type="NCBI Taxonomy" id="3755"/>
    <lineage>
        <taxon>Eukaryota</taxon>
        <taxon>Viridiplantae</taxon>
        <taxon>Streptophyta</taxon>
        <taxon>Embryophyta</taxon>
        <taxon>Tracheophyta</taxon>
        <taxon>Spermatophyta</taxon>
        <taxon>Magnoliopsida</taxon>
        <taxon>eudicotyledons</taxon>
        <taxon>Gunneridae</taxon>
        <taxon>Pentapetalae</taxon>
        <taxon>rosids</taxon>
        <taxon>fabids</taxon>
        <taxon>Rosales</taxon>
        <taxon>Rosaceae</taxon>
        <taxon>Amygdaloideae</taxon>
        <taxon>Amygdaleae</taxon>
        <taxon>Prunus</taxon>
    </lineage>
</organism>
<dbReference type="PANTHER" id="PTHR10775">
    <property type="entry name" value="OS08G0208400 PROTEIN"/>
    <property type="match status" value="1"/>
</dbReference>
<dbReference type="PANTHER" id="PTHR10775:SF179">
    <property type="entry name" value="TRANSPOSON, EN_SPM-LIKE, TRANSPOSASE-ASSOCIATED DOMAIN PROTEIN"/>
    <property type="match status" value="1"/>
</dbReference>
<dbReference type="Proteomes" id="UP001054821">
    <property type="component" value="Chromosome 6"/>
</dbReference>
<reference evidence="2 3" key="1">
    <citation type="journal article" date="2022" name="G3 (Bethesda)">
        <title>Whole-genome sequence and methylome profiling of the almond [Prunus dulcis (Mill.) D.A. Webb] cultivar 'Nonpareil'.</title>
        <authorList>
            <person name="D'Amico-Willman K.M."/>
            <person name="Ouma W.Z."/>
            <person name="Meulia T."/>
            <person name="Sideli G.M."/>
            <person name="Gradziel T.M."/>
            <person name="Fresnedo-Ramirez J."/>
        </authorList>
    </citation>
    <scope>NUCLEOTIDE SEQUENCE [LARGE SCALE GENOMIC DNA]</scope>
    <source>
        <tissue evidence="2">Leaf</tissue>
    </source>
</reference>
<dbReference type="InterPro" id="IPR029480">
    <property type="entry name" value="Transpos_assoc"/>
</dbReference>
<dbReference type="EMBL" id="JAJFAZ020000006">
    <property type="protein sequence ID" value="KAI5324032.1"/>
    <property type="molecule type" value="Genomic_DNA"/>
</dbReference>
<evidence type="ECO:0000313" key="3">
    <source>
        <dbReference type="Proteomes" id="UP001054821"/>
    </source>
</evidence>
<evidence type="ECO:0000259" key="1">
    <source>
        <dbReference type="Pfam" id="PF13963"/>
    </source>
</evidence>
<evidence type="ECO:0000313" key="2">
    <source>
        <dbReference type="EMBL" id="KAI5324032.1"/>
    </source>
</evidence>
<name>A0AAD4VHP0_PRUDU</name>
<protein>
    <recommendedName>
        <fullName evidence="1">Transposase-associated domain-containing protein</fullName>
    </recommendedName>
</protein>
<dbReference type="AlphaFoldDB" id="A0AAD4VHP0"/>
<accession>A0AAD4VHP0</accession>